<evidence type="ECO:0008006" key="3">
    <source>
        <dbReference type="Google" id="ProtNLM"/>
    </source>
</evidence>
<dbReference type="Pfam" id="PF05133">
    <property type="entry name" value="SPP1_portal"/>
    <property type="match status" value="1"/>
</dbReference>
<dbReference type="InterPro" id="IPR021145">
    <property type="entry name" value="Portal_protein_SPP1_Gp6-like"/>
</dbReference>
<dbReference type="PIRSF" id="PIRSF011911">
    <property type="entry name" value="A118_put_portal"/>
    <property type="match status" value="1"/>
</dbReference>
<dbReference type="Proteomes" id="UP001429357">
    <property type="component" value="Unassembled WGS sequence"/>
</dbReference>
<proteinExistence type="predicted"/>
<evidence type="ECO:0000313" key="1">
    <source>
        <dbReference type="EMBL" id="MEO1782255.1"/>
    </source>
</evidence>
<reference evidence="1 2" key="2">
    <citation type="submission" date="2024-02" db="EMBL/GenBank/DDBJ databases">
        <title>The Genome Sequence of Enterococcus diestrammenae JM9A.</title>
        <authorList>
            <person name="Earl A."/>
            <person name="Manson A."/>
            <person name="Gilmore M."/>
            <person name="Sanders J."/>
            <person name="Shea T."/>
            <person name="Howe W."/>
            <person name="Livny J."/>
            <person name="Cuomo C."/>
            <person name="Neafsey D."/>
            <person name="Birren B."/>
        </authorList>
    </citation>
    <scope>NUCLEOTIDE SEQUENCE [LARGE SCALE GENOMIC DNA]</scope>
    <source>
        <strain evidence="1 2">JM9A</strain>
    </source>
</reference>
<dbReference type="EMBL" id="MAEI02000001">
    <property type="protein sequence ID" value="MEO1782255.1"/>
    <property type="molecule type" value="Genomic_DNA"/>
</dbReference>
<organism evidence="1 2">
    <name type="scientific">Enterococcus diestrammenae</name>
    <dbReference type="NCBI Taxonomy" id="1155073"/>
    <lineage>
        <taxon>Bacteria</taxon>
        <taxon>Bacillati</taxon>
        <taxon>Bacillota</taxon>
        <taxon>Bacilli</taxon>
        <taxon>Lactobacillales</taxon>
        <taxon>Enterococcaceae</taxon>
        <taxon>Enterococcus</taxon>
    </lineage>
</organism>
<gene>
    <name evidence="1" type="ORF">BAU18_001848</name>
</gene>
<dbReference type="RefSeq" id="WP_161869695.1">
    <property type="nucleotide sequence ID" value="NZ_MAEI02000001.1"/>
</dbReference>
<comment type="caution">
    <text evidence="1">The sequence shown here is derived from an EMBL/GenBank/DDBJ whole genome shotgun (WGS) entry which is preliminary data.</text>
</comment>
<protein>
    <recommendedName>
        <fullName evidence="3">Phage portal protein</fullName>
    </recommendedName>
</protein>
<name>A0ABV0F2G9_9ENTE</name>
<evidence type="ECO:0000313" key="2">
    <source>
        <dbReference type="Proteomes" id="UP001429357"/>
    </source>
</evidence>
<accession>A0ABV0F2G9</accession>
<sequence>MFERIKNFFRKGGAAIGMTNSYSTILDHPKIAMPADEYERIQKNKRLYMDQFPNVNYIDSNGTACTRPFHSINVSKALSRKLAKLVFNEGCVINADDKQADKFLQDVFRDNKFRKNFGEELEAGYAIGGLALRPYFDPSTQKIKISFCRADSFFPLQSNSNDISEAAIANVDVVVEGNRSIYYTLLEIHEWVNGKYQISNELYRSETAGQLGNRVPLTYLEKYKNLQPMALLDRFTRPLFTYIKLAGKNNANLSSPLGAGVIDNSRKQLMDINEKYDQFMWEIEKSRTKILASDHFFKYRYNEQGEPIKRFDTKTDVYQQLKTDDPFIDSFSPSLHSAEYIESINFILKIIETQVGLSPGTMSFDGRSVKTATEIISENSETFSTRADNVLIVEEAIKELVTSIFELARAYKLYTGPSDFGVNVNFDDGVFESKQAQLEYNNSAVLGSLMSKKTAMMKQFGYTEKEALAELAQIQAEILGIDPMEHQNEAEEEELGEEE</sequence>
<dbReference type="InterPro" id="IPR006432">
    <property type="entry name" value="Phage_portal_A118-type"/>
</dbReference>
<dbReference type="NCBIfam" id="TIGR01542">
    <property type="entry name" value="A118_put_portal"/>
    <property type="match status" value="1"/>
</dbReference>
<keyword evidence="2" id="KW-1185">Reference proteome</keyword>
<reference evidence="2" key="1">
    <citation type="submission" date="2016-06" db="EMBL/GenBank/DDBJ databases">
        <title>Four novel species of enterococci isolated from chicken manure.</title>
        <authorList>
            <person name="Van Tyne D."/>
        </authorList>
    </citation>
    <scope>NUCLEOTIDE SEQUENCE [LARGE SCALE GENOMIC DNA]</scope>
    <source>
        <strain evidence="2">JM9A</strain>
    </source>
</reference>